<gene>
    <name evidence="11" type="ORF">Y5S_02752</name>
</gene>
<comment type="subunit">
    <text evidence="2">Homotetramer.</text>
</comment>
<evidence type="ECO:0000256" key="3">
    <source>
        <dbReference type="ARBA" id="ARBA00023002"/>
    </source>
</evidence>
<dbReference type="FunFam" id="3.40.50.720:FF:000001">
    <property type="entry name" value="Glyceraldehyde-3-phosphate dehydrogenase"/>
    <property type="match status" value="1"/>
</dbReference>
<dbReference type="SUPFAM" id="SSF51735">
    <property type="entry name" value="NAD(P)-binding Rossmann-fold domains"/>
    <property type="match status" value="1"/>
</dbReference>
<feature type="domain" description="Glyceraldehyde 3-phosphate dehydrogenase NAD(P) binding" evidence="10">
    <location>
        <begin position="7"/>
        <end position="158"/>
    </location>
</feature>
<dbReference type="InterPro" id="IPR020828">
    <property type="entry name" value="GlycerAld_3-P_DH_NAD(P)-bd"/>
</dbReference>
<keyword evidence="12" id="KW-1185">Reference proteome</keyword>
<dbReference type="GO" id="GO:0051287">
    <property type="term" value="F:NAD binding"/>
    <property type="evidence" value="ECO:0007669"/>
    <property type="project" value="InterPro"/>
</dbReference>
<dbReference type="SUPFAM" id="SSF55347">
    <property type="entry name" value="Glyceraldehyde-3-phosphate dehydrogenase-like, C-terminal domain"/>
    <property type="match status" value="1"/>
</dbReference>
<dbReference type="Pfam" id="PF02800">
    <property type="entry name" value="Gp_dh_C"/>
    <property type="match status" value="1"/>
</dbReference>
<dbReference type="GO" id="GO:0016620">
    <property type="term" value="F:oxidoreductase activity, acting on the aldehyde or oxo group of donors, NAD or NADP as acceptor"/>
    <property type="evidence" value="ECO:0007669"/>
    <property type="project" value="InterPro"/>
</dbReference>
<evidence type="ECO:0000256" key="7">
    <source>
        <dbReference type="PIRSR" id="PIRSR000149-4"/>
    </source>
</evidence>
<dbReference type="FunFam" id="3.30.360.10:FF:000002">
    <property type="entry name" value="Glyceraldehyde-3-phosphate dehydrogenase"/>
    <property type="match status" value="1"/>
</dbReference>
<feature type="binding site" evidence="5">
    <location>
        <begin position="157"/>
        <end position="159"/>
    </location>
    <ligand>
        <name>D-glyceraldehyde 3-phosphate</name>
        <dbReference type="ChEBI" id="CHEBI:59776"/>
    </ligand>
</feature>
<evidence type="ECO:0000256" key="4">
    <source>
        <dbReference type="PIRSR" id="PIRSR000149-1"/>
    </source>
</evidence>
<feature type="binding site" evidence="6">
    <location>
        <position position="85"/>
    </location>
    <ligand>
        <name>NAD(+)</name>
        <dbReference type="ChEBI" id="CHEBI:57540"/>
    </ligand>
</feature>
<dbReference type="PRINTS" id="PR00078">
    <property type="entry name" value="G3PDHDRGNASE"/>
</dbReference>
<dbReference type="NCBIfam" id="TIGR01534">
    <property type="entry name" value="GAPDH-I"/>
    <property type="match status" value="1"/>
</dbReference>
<dbReference type="InterPro" id="IPR020830">
    <property type="entry name" value="GlycerAld_3-P_DH_AS"/>
</dbReference>
<dbReference type="InterPro" id="IPR020831">
    <property type="entry name" value="GlycerAld/Erythrose_P_DH"/>
</dbReference>
<evidence type="ECO:0000256" key="2">
    <source>
        <dbReference type="ARBA" id="ARBA00011881"/>
    </source>
</evidence>
<dbReference type="RefSeq" id="WP_035233773.1">
    <property type="nucleotide sequence ID" value="NZ_ARXV01000012.1"/>
</dbReference>
<evidence type="ECO:0000313" key="12">
    <source>
        <dbReference type="Proteomes" id="UP000029444"/>
    </source>
</evidence>
<keyword evidence="6" id="KW-0547">Nucleotide-binding</keyword>
<accession>A0A095SI06</accession>
<comment type="similarity">
    <text evidence="1 8">Belongs to the glyceraldehyde-3-phosphate dehydrogenase family.</text>
</comment>
<dbReference type="CDD" id="cd18126">
    <property type="entry name" value="GAPDH_I_C"/>
    <property type="match status" value="1"/>
</dbReference>
<dbReference type="EC" id="1.2.1.-" evidence="9"/>
<evidence type="ECO:0000256" key="5">
    <source>
        <dbReference type="PIRSR" id="PIRSR000149-2"/>
    </source>
</evidence>
<sequence length="338" mass="37127">MSENSKIRIAINGFGRIGRCIVRALHDHPAGNRFTLVGINDLADFEVLAHLLAFDSTHGRWQHSVHYDNGYMEIDGQRIPCTSHRELTDLPWHSLKPDLVIECAGKFKTHGALQDHLHAGAPRVLCSYPVEDADAMVVYGVNHECLSRDHHIVSNASCTTNCLAPLVDVLDQAFTVRQGLMTTIHSYTNDQNLVDKAHGDLLRARAAAVNMIPTSTGAAKAVGKVLPHLAGKLDGLAVRVPTLNVSLTDLTVLLDKPATVAEIHEALSNAAHGPLQGIMAINHIPLVSGDFNHQPFSCIVDTNHTRQIGQQTKLLAWYDNEWGFSQRMLDVANYWMSV</sequence>
<feature type="binding site" evidence="6">
    <location>
        <position position="41"/>
    </location>
    <ligand>
        <name>NAD(+)</name>
        <dbReference type="ChEBI" id="CHEBI:57540"/>
    </ligand>
</feature>
<dbReference type="AlphaFoldDB" id="A0A095SI06"/>
<dbReference type="eggNOG" id="COG0057">
    <property type="taxonomic scope" value="Bacteria"/>
</dbReference>
<protein>
    <recommendedName>
        <fullName evidence="9">Glyceraldehyde-3-phosphate dehydrogenase</fullName>
        <ecNumber evidence="9">1.2.1.-</ecNumber>
    </recommendedName>
</protein>
<dbReference type="GO" id="GO:0006006">
    <property type="term" value="P:glucose metabolic process"/>
    <property type="evidence" value="ECO:0007669"/>
    <property type="project" value="InterPro"/>
</dbReference>
<dbReference type="PROSITE" id="PS00071">
    <property type="entry name" value="GAPDH"/>
    <property type="match status" value="1"/>
</dbReference>
<dbReference type="InterPro" id="IPR036291">
    <property type="entry name" value="NAD(P)-bd_dom_sf"/>
</dbReference>
<dbReference type="SMART" id="SM00846">
    <property type="entry name" value="Gp_dh_N"/>
    <property type="match status" value="1"/>
</dbReference>
<feature type="site" description="Activates thiol group during catalysis" evidence="7">
    <location>
        <position position="185"/>
    </location>
</feature>
<keyword evidence="6" id="KW-0520">NAD</keyword>
<evidence type="ECO:0000259" key="10">
    <source>
        <dbReference type="SMART" id="SM00846"/>
    </source>
</evidence>
<dbReference type="InterPro" id="IPR006424">
    <property type="entry name" value="Glyceraldehyde-3-P_DH_1"/>
</dbReference>
<feature type="binding site" evidence="5">
    <location>
        <position position="188"/>
    </location>
    <ligand>
        <name>D-glyceraldehyde 3-phosphate</name>
        <dbReference type="ChEBI" id="CHEBI:59776"/>
    </ligand>
</feature>
<evidence type="ECO:0000256" key="9">
    <source>
        <dbReference type="RuleBase" id="RU361160"/>
    </source>
</evidence>
<comment type="caution">
    <text evidence="11">The sequence shown here is derived from an EMBL/GenBank/DDBJ whole genome shotgun (WGS) entry which is preliminary data.</text>
</comment>
<evidence type="ECO:0000313" key="11">
    <source>
        <dbReference type="EMBL" id="KGD63984.1"/>
    </source>
</evidence>
<dbReference type="PATRIC" id="fig|1177154.3.peg.2785"/>
<dbReference type="InterPro" id="IPR020829">
    <property type="entry name" value="GlycerAld_3-P_DH_cat"/>
</dbReference>
<feature type="binding site" evidence="6">
    <location>
        <position position="127"/>
    </location>
    <ligand>
        <name>NAD(+)</name>
        <dbReference type="ChEBI" id="CHEBI:57540"/>
    </ligand>
</feature>
<dbReference type="Pfam" id="PF00044">
    <property type="entry name" value="Gp_dh_N"/>
    <property type="match status" value="1"/>
</dbReference>
<dbReference type="CDD" id="cd05214">
    <property type="entry name" value="GAPDH_I_N"/>
    <property type="match status" value="1"/>
</dbReference>
<feature type="active site" description="Nucleophile" evidence="4">
    <location>
        <position position="158"/>
    </location>
</feature>
<dbReference type="OrthoDB" id="9803304at2"/>
<dbReference type="PIRSF" id="PIRSF000149">
    <property type="entry name" value="GAP_DH"/>
    <property type="match status" value="1"/>
</dbReference>
<dbReference type="Gene3D" id="3.30.360.10">
    <property type="entry name" value="Dihydrodipicolinate Reductase, domain 2"/>
    <property type="match status" value="1"/>
</dbReference>
<evidence type="ECO:0000256" key="8">
    <source>
        <dbReference type="RuleBase" id="RU000397"/>
    </source>
</evidence>
<proteinExistence type="inferred from homology"/>
<feature type="binding site" evidence="5">
    <location>
        <position position="239"/>
    </location>
    <ligand>
        <name>D-glyceraldehyde 3-phosphate</name>
        <dbReference type="ChEBI" id="CHEBI:59776"/>
    </ligand>
</feature>
<feature type="binding site" evidence="6">
    <location>
        <position position="320"/>
    </location>
    <ligand>
        <name>NAD(+)</name>
        <dbReference type="ChEBI" id="CHEBI:57540"/>
    </ligand>
</feature>
<name>A0A095SI06_9GAMM</name>
<feature type="binding site" evidence="5">
    <location>
        <begin position="216"/>
        <end position="217"/>
    </location>
    <ligand>
        <name>D-glyceraldehyde 3-phosphate</name>
        <dbReference type="ChEBI" id="CHEBI:59776"/>
    </ligand>
</feature>
<evidence type="ECO:0000256" key="6">
    <source>
        <dbReference type="PIRSR" id="PIRSR000149-3"/>
    </source>
</evidence>
<dbReference type="Proteomes" id="UP000029444">
    <property type="component" value="Unassembled WGS sequence"/>
</dbReference>
<feature type="binding site" evidence="6">
    <location>
        <begin position="16"/>
        <end position="17"/>
    </location>
    <ligand>
        <name>NAD(+)</name>
        <dbReference type="ChEBI" id="CHEBI:57540"/>
    </ligand>
</feature>
<dbReference type="Gene3D" id="3.40.50.720">
    <property type="entry name" value="NAD(P)-binding Rossmann-like Domain"/>
    <property type="match status" value="1"/>
</dbReference>
<dbReference type="STRING" id="1177154.Y5S_02752"/>
<keyword evidence="3 9" id="KW-0560">Oxidoreductase</keyword>
<dbReference type="PANTHER" id="PTHR43148">
    <property type="entry name" value="GLYCERALDEHYDE-3-PHOSPHATE DEHYDROGENASE 2"/>
    <property type="match status" value="1"/>
</dbReference>
<evidence type="ECO:0000256" key="1">
    <source>
        <dbReference type="ARBA" id="ARBA00007406"/>
    </source>
</evidence>
<organism evidence="11 12">
    <name type="scientific">Alcanivorax nanhaiticus</name>
    <dbReference type="NCBI Taxonomy" id="1177154"/>
    <lineage>
        <taxon>Bacteria</taxon>
        <taxon>Pseudomonadati</taxon>
        <taxon>Pseudomonadota</taxon>
        <taxon>Gammaproteobacteria</taxon>
        <taxon>Oceanospirillales</taxon>
        <taxon>Alcanivoracaceae</taxon>
        <taxon>Alcanivorax</taxon>
    </lineage>
</organism>
<dbReference type="GO" id="GO:0050661">
    <property type="term" value="F:NADP binding"/>
    <property type="evidence" value="ECO:0007669"/>
    <property type="project" value="InterPro"/>
</dbReference>
<dbReference type="EMBL" id="ARXV01000012">
    <property type="protein sequence ID" value="KGD63984.1"/>
    <property type="molecule type" value="Genomic_DNA"/>
</dbReference>
<reference evidence="11 12" key="1">
    <citation type="submission" date="2012-09" db="EMBL/GenBank/DDBJ databases">
        <title>Genome Sequence of alkane-degrading Bacterium Alcanivorax sp. 19-m-6.</title>
        <authorList>
            <person name="Lai Q."/>
            <person name="Shao Z."/>
        </authorList>
    </citation>
    <scope>NUCLEOTIDE SEQUENCE [LARGE SCALE GENOMIC DNA]</scope>
    <source>
        <strain evidence="11 12">19-m-6</strain>
    </source>
</reference>